<protein>
    <recommendedName>
        <fullName evidence="4">Lipoprotein</fullName>
    </recommendedName>
</protein>
<gene>
    <name evidence="2" type="ORF">YBN1229_v1_3106</name>
</gene>
<evidence type="ECO:0000256" key="1">
    <source>
        <dbReference type="SAM" id="SignalP"/>
    </source>
</evidence>
<dbReference type="Proteomes" id="UP000033187">
    <property type="component" value="Chromosome 1"/>
</dbReference>
<evidence type="ECO:0008006" key="4">
    <source>
        <dbReference type="Google" id="ProtNLM"/>
    </source>
</evidence>
<feature type="chain" id="PRO_5002306275" description="Lipoprotein" evidence="1">
    <location>
        <begin position="30"/>
        <end position="101"/>
    </location>
</feature>
<feature type="signal peptide" evidence="1">
    <location>
        <begin position="1"/>
        <end position="29"/>
    </location>
</feature>
<dbReference type="EMBL" id="LN829119">
    <property type="protein sequence ID" value="CPR21567.1"/>
    <property type="molecule type" value="Genomic_DNA"/>
</dbReference>
<dbReference type="PROSITE" id="PS51257">
    <property type="entry name" value="PROKAR_LIPOPROTEIN"/>
    <property type="match status" value="1"/>
</dbReference>
<dbReference type="KEGG" id="fiy:BN1229_v1_3106"/>
<evidence type="ECO:0000313" key="2">
    <source>
        <dbReference type="EMBL" id="CPR21567.1"/>
    </source>
</evidence>
<dbReference type="RefSeq" id="WP_244464921.1">
    <property type="nucleotide sequence ID" value="NZ_LN829118.1"/>
</dbReference>
<keyword evidence="1" id="KW-0732">Signal</keyword>
<keyword evidence="3" id="KW-1185">Reference proteome</keyword>
<accession>A0A0D6JI91</accession>
<reference evidence="3" key="1">
    <citation type="submission" date="2015-02" db="EMBL/GenBank/DDBJ databases">
        <authorList>
            <person name="Chooi Y.-H."/>
        </authorList>
    </citation>
    <scope>NUCLEOTIDE SEQUENCE [LARGE SCALE GENOMIC DNA]</scope>
    <source>
        <strain evidence="3">strain Y</strain>
    </source>
</reference>
<proteinExistence type="predicted"/>
<dbReference type="KEGG" id="fil:BN1229_v1_2807"/>
<organism evidence="2 3">
    <name type="scientific">Candidatus Filomicrobium marinum</name>
    <dbReference type="NCBI Taxonomy" id="1608628"/>
    <lineage>
        <taxon>Bacteria</taxon>
        <taxon>Pseudomonadati</taxon>
        <taxon>Pseudomonadota</taxon>
        <taxon>Alphaproteobacteria</taxon>
        <taxon>Hyphomicrobiales</taxon>
        <taxon>Hyphomicrobiaceae</taxon>
        <taxon>Filomicrobium</taxon>
    </lineage>
</organism>
<dbReference type="AlphaFoldDB" id="A0A0D6JI91"/>
<sequence>MSKSTADTRFMKFLVVAAAAMLIAGCANEGGSGYGDPGARALPAGESCKSIRAELNRMDARGIPSKVEAVNAGRSVSSKDRELANRYNSLLNSYLGARCHV</sequence>
<evidence type="ECO:0000313" key="3">
    <source>
        <dbReference type="Proteomes" id="UP000033187"/>
    </source>
</evidence>
<name>A0A0D6JI91_9HYPH</name>